<gene>
    <name evidence="2" type="ORF">EST38_g14010</name>
</gene>
<evidence type="ECO:0000256" key="1">
    <source>
        <dbReference type="SAM" id="MobiDB-lite"/>
    </source>
</evidence>
<feature type="region of interest" description="Disordered" evidence="1">
    <location>
        <begin position="1"/>
        <end position="46"/>
    </location>
</feature>
<feature type="region of interest" description="Disordered" evidence="1">
    <location>
        <begin position="233"/>
        <end position="274"/>
    </location>
</feature>
<organism evidence="2 3">
    <name type="scientific">Candolleomyces aberdarensis</name>
    <dbReference type="NCBI Taxonomy" id="2316362"/>
    <lineage>
        <taxon>Eukaryota</taxon>
        <taxon>Fungi</taxon>
        <taxon>Dikarya</taxon>
        <taxon>Basidiomycota</taxon>
        <taxon>Agaricomycotina</taxon>
        <taxon>Agaricomycetes</taxon>
        <taxon>Agaricomycetidae</taxon>
        <taxon>Agaricales</taxon>
        <taxon>Agaricineae</taxon>
        <taxon>Psathyrellaceae</taxon>
        <taxon>Candolleomyces</taxon>
    </lineage>
</organism>
<accession>A0A4Q2D097</accession>
<evidence type="ECO:0008006" key="4">
    <source>
        <dbReference type="Google" id="ProtNLM"/>
    </source>
</evidence>
<protein>
    <recommendedName>
        <fullName evidence="4">Zn(2)-C6 fungal-type domain-containing protein</fullName>
    </recommendedName>
</protein>
<proteinExistence type="predicted"/>
<dbReference type="Proteomes" id="UP000290288">
    <property type="component" value="Unassembled WGS sequence"/>
</dbReference>
<name>A0A4Q2D097_9AGAR</name>
<dbReference type="EMBL" id="SDEE01001565">
    <property type="protein sequence ID" value="RXW11846.1"/>
    <property type="molecule type" value="Genomic_DNA"/>
</dbReference>
<feature type="region of interest" description="Disordered" evidence="1">
    <location>
        <begin position="519"/>
        <end position="583"/>
    </location>
</feature>
<evidence type="ECO:0000313" key="2">
    <source>
        <dbReference type="EMBL" id="RXW11846.1"/>
    </source>
</evidence>
<dbReference type="AlphaFoldDB" id="A0A4Q2D097"/>
<comment type="caution">
    <text evidence="2">The sequence shown here is derived from an EMBL/GenBank/DDBJ whole genome shotgun (WGS) entry which is preliminary data.</text>
</comment>
<reference evidence="2 3" key="1">
    <citation type="submission" date="2019-01" db="EMBL/GenBank/DDBJ databases">
        <title>Draft genome sequence of Psathyrella aberdarensis IHI B618.</title>
        <authorList>
            <person name="Buettner E."/>
            <person name="Kellner H."/>
        </authorList>
    </citation>
    <scope>NUCLEOTIDE SEQUENCE [LARGE SCALE GENOMIC DNA]</scope>
    <source>
        <strain evidence="2 3">IHI B618</strain>
    </source>
</reference>
<sequence>MSSSHPTRTYGKGKARATSLPAREPSRSPSPTEAAPRTYSTRSSAVGRPVRTSLEYPVLSSTLNLLGSYLDPAMPIDTAPGLPDRLMRAAPHIVSHLFRRAAPDQFYSLLRSDEDEEWAWLVDILPTQRFQGFKGIGDAVLGVPAKVQASLAAEALHNEVDLEGDYAGGRYKTGAVPGLYTIPTPPSPCSKSHPFGIVLGWSPTMPLEILAFWARHVPARSFLESASAAGRAAGDADFVPPLSPSSTRQPSRRRRSNRANVSATPGSSSRRMGIMDRPGTVLSHSYLLPPLGVRPRVQSGKKKPSKIETYPQVMAPGELPIYQDGPLFRQAEALAELTLPVHRDAVPDWVRPSCGQCSHFGVKCTGGDMLNHVRCDQCAASKQPCGFDSRVPRFRASQHLYYAGEDSPLNIASLVSDVLHLRSMAQIAAAQADDLVRMTEAKLGTLSLILQRVYARRGDAGLNDYFQDVQGFSELLEFAGLVPLDTPMLFPRRLNATTIQPDEVEYRWSTDYEESRYFIPPEVSDEDVEMRSQSGSQEDFRAAQGSPVLPRTSTEPAQEEDRGEGPSTQAQAVRLPTPPSFDLRRIQRSLQKGFK</sequence>
<keyword evidence="3" id="KW-1185">Reference proteome</keyword>
<evidence type="ECO:0000313" key="3">
    <source>
        <dbReference type="Proteomes" id="UP000290288"/>
    </source>
</evidence>